<evidence type="ECO:0000313" key="1">
    <source>
        <dbReference type="EMBL" id="TDL14657.1"/>
    </source>
</evidence>
<organism evidence="1 2">
    <name type="scientific">Rickenella mellea</name>
    <dbReference type="NCBI Taxonomy" id="50990"/>
    <lineage>
        <taxon>Eukaryota</taxon>
        <taxon>Fungi</taxon>
        <taxon>Dikarya</taxon>
        <taxon>Basidiomycota</taxon>
        <taxon>Agaricomycotina</taxon>
        <taxon>Agaricomycetes</taxon>
        <taxon>Hymenochaetales</taxon>
        <taxon>Rickenellaceae</taxon>
        <taxon>Rickenella</taxon>
    </lineage>
</organism>
<reference evidence="1 2" key="1">
    <citation type="submission" date="2018-06" db="EMBL/GenBank/DDBJ databases">
        <title>A transcriptomic atlas of mushroom development highlights an independent origin of complex multicellularity.</title>
        <authorList>
            <consortium name="DOE Joint Genome Institute"/>
            <person name="Krizsan K."/>
            <person name="Almasi E."/>
            <person name="Merenyi Z."/>
            <person name="Sahu N."/>
            <person name="Viragh M."/>
            <person name="Koszo T."/>
            <person name="Mondo S."/>
            <person name="Kiss B."/>
            <person name="Balint B."/>
            <person name="Kues U."/>
            <person name="Barry K."/>
            <person name="Hegedus J.C."/>
            <person name="Henrissat B."/>
            <person name="Johnson J."/>
            <person name="Lipzen A."/>
            <person name="Ohm R."/>
            <person name="Nagy I."/>
            <person name="Pangilinan J."/>
            <person name="Yan J."/>
            <person name="Xiong Y."/>
            <person name="Grigoriev I.V."/>
            <person name="Hibbett D.S."/>
            <person name="Nagy L.G."/>
        </authorList>
    </citation>
    <scope>NUCLEOTIDE SEQUENCE [LARGE SCALE GENOMIC DNA]</scope>
    <source>
        <strain evidence="1 2">SZMC22713</strain>
    </source>
</reference>
<evidence type="ECO:0000313" key="2">
    <source>
        <dbReference type="Proteomes" id="UP000294933"/>
    </source>
</evidence>
<accession>A0A4Y7PH18</accession>
<keyword evidence="2" id="KW-1185">Reference proteome</keyword>
<sequence length="301" mass="34953">MQWWQRKVSVIYSLCSRIALQLLCLFSHSILSRSMASALFLSPRGSLQYGLPFHLQLKLRPTQEVVLKEYERLRREGKKSTSRNVQEDASDGRRLPIPSYILSLLCTQITKTHGRKRILKSGEDGRAYSQPIGDTWAEPESSKRWISEETVHQSHVDPKGERKAAQQAPFKLNTEVRKASSRRHGPEWVTKNGVRYAAREGHELNIETRREKEFSGKKKVVNGASESTELLLEDSEHHRLNPLTPKRSAKPDKNMDVWVDLEKKHVANEKRQRRKLRKKRPEEYHRPKFIVNGKAHGYTTY</sequence>
<dbReference type="VEuPathDB" id="FungiDB:BD410DRAFT_180959"/>
<name>A0A4Y7PH18_9AGAM</name>
<dbReference type="EMBL" id="ML170318">
    <property type="protein sequence ID" value="TDL14657.1"/>
    <property type="molecule type" value="Genomic_DNA"/>
</dbReference>
<dbReference type="Proteomes" id="UP000294933">
    <property type="component" value="Unassembled WGS sequence"/>
</dbReference>
<protein>
    <submittedName>
        <fullName evidence="1">Uncharacterized protein</fullName>
    </submittedName>
</protein>
<proteinExistence type="predicted"/>
<dbReference type="AlphaFoldDB" id="A0A4Y7PH18"/>
<gene>
    <name evidence="1" type="ORF">BD410DRAFT_180959</name>
</gene>